<organism evidence="4 5">
    <name type="scientific">Nocardiopsis coralli</name>
    <dbReference type="NCBI Taxonomy" id="2772213"/>
    <lineage>
        <taxon>Bacteria</taxon>
        <taxon>Bacillati</taxon>
        <taxon>Actinomycetota</taxon>
        <taxon>Actinomycetes</taxon>
        <taxon>Streptosporangiales</taxon>
        <taxon>Nocardiopsidaceae</taxon>
        <taxon>Nocardiopsis</taxon>
    </lineage>
</organism>
<dbReference type="RefSeq" id="WP_193121205.1">
    <property type="nucleotide sequence ID" value="NZ_JADBGI010000005.1"/>
</dbReference>
<dbReference type="InterPro" id="IPR044725">
    <property type="entry name" value="CBSX3_CBS_dom"/>
</dbReference>
<dbReference type="EMBL" id="JADBGI010000005">
    <property type="protein sequence ID" value="MBE2998565.1"/>
    <property type="molecule type" value="Genomic_DNA"/>
</dbReference>
<feature type="domain" description="CBS" evidence="3">
    <location>
        <begin position="75"/>
        <end position="130"/>
    </location>
</feature>
<dbReference type="Gene3D" id="3.10.580.10">
    <property type="entry name" value="CBS-domain"/>
    <property type="match status" value="1"/>
</dbReference>
<evidence type="ECO:0000259" key="3">
    <source>
        <dbReference type="PROSITE" id="PS51371"/>
    </source>
</evidence>
<proteinExistence type="predicted"/>
<accession>A0ABR9P4B1</accession>
<dbReference type="SUPFAM" id="SSF54631">
    <property type="entry name" value="CBS-domain pair"/>
    <property type="match status" value="1"/>
</dbReference>
<keyword evidence="5" id="KW-1185">Reference proteome</keyword>
<dbReference type="InterPro" id="IPR051257">
    <property type="entry name" value="Diverse_CBS-Domain"/>
</dbReference>
<evidence type="ECO:0000313" key="5">
    <source>
        <dbReference type="Proteomes" id="UP000806528"/>
    </source>
</evidence>
<dbReference type="PANTHER" id="PTHR43080:SF2">
    <property type="entry name" value="CBS DOMAIN-CONTAINING PROTEIN"/>
    <property type="match status" value="1"/>
</dbReference>
<dbReference type="SMART" id="SM00116">
    <property type="entry name" value="CBS"/>
    <property type="match status" value="2"/>
</dbReference>
<keyword evidence="1 2" id="KW-0129">CBS domain</keyword>
<dbReference type="CDD" id="cd04623">
    <property type="entry name" value="CBS_pair_bac_euk"/>
    <property type="match status" value="1"/>
</dbReference>
<name>A0ABR9P4B1_9ACTN</name>
<evidence type="ECO:0000256" key="1">
    <source>
        <dbReference type="ARBA" id="ARBA00023122"/>
    </source>
</evidence>
<sequence length="142" mass="15175">MLIAAILRTKGTEVVSVAPETTVADLLTALTRHGIGAVAVARDEALIGIVSERDVVRGLERHGADLLAAPVADIMTADVHTCTPDDTVESVSEAMTRHRFRHVPVMSQGRLAGLVSIGDVVKSRLRVLEEDRAQLEAYIQGS</sequence>
<gene>
    <name evidence="4" type="ORF">IDM40_07595</name>
</gene>
<dbReference type="InterPro" id="IPR000644">
    <property type="entry name" value="CBS_dom"/>
</dbReference>
<feature type="domain" description="CBS" evidence="3">
    <location>
        <begin position="8"/>
        <end position="66"/>
    </location>
</feature>
<comment type="caution">
    <text evidence="4">The sequence shown here is derived from an EMBL/GenBank/DDBJ whole genome shotgun (WGS) entry which is preliminary data.</text>
</comment>
<protein>
    <submittedName>
        <fullName evidence="4">CBS domain-containing protein</fullName>
    </submittedName>
</protein>
<dbReference type="Pfam" id="PF00571">
    <property type="entry name" value="CBS"/>
    <property type="match status" value="2"/>
</dbReference>
<dbReference type="PANTHER" id="PTHR43080">
    <property type="entry name" value="CBS DOMAIN-CONTAINING PROTEIN CBSX3, MITOCHONDRIAL"/>
    <property type="match status" value="1"/>
</dbReference>
<evidence type="ECO:0000313" key="4">
    <source>
        <dbReference type="EMBL" id="MBE2998565.1"/>
    </source>
</evidence>
<dbReference type="Proteomes" id="UP000806528">
    <property type="component" value="Unassembled WGS sequence"/>
</dbReference>
<dbReference type="PROSITE" id="PS51371">
    <property type="entry name" value="CBS"/>
    <property type="match status" value="2"/>
</dbReference>
<evidence type="ECO:0000256" key="2">
    <source>
        <dbReference type="PROSITE-ProRule" id="PRU00703"/>
    </source>
</evidence>
<dbReference type="InterPro" id="IPR046342">
    <property type="entry name" value="CBS_dom_sf"/>
</dbReference>
<reference evidence="4 5" key="1">
    <citation type="submission" date="2020-09" db="EMBL/GenBank/DDBJ databases">
        <title>Diversity and distribution of actinomycetes associated with coral in the coast of Hainan.</title>
        <authorList>
            <person name="Li F."/>
        </authorList>
    </citation>
    <scope>NUCLEOTIDE SEQUENCE [LARGE SCALE GENOMIC DNA]</scope>
    <source>
        <strain evidence="4 5">HNM0947</strain>
    </source>
</reference>